<evidence type="ECO:0000313" key="3">
    <source>
        <dbReference type="Proteomes" id="UP001412067"/>
    </source>
</evidence>
<dbReference type="InterPro" id="IPR004499">
    <property type="entry name" value="Pro-tRNA-ligase_IIa_arc-type"/>
</dbReference>
<dbReference type="PANTHER" id="PTHR43382:SF2">
    <property type="entry name" value="BIFUNCTIONAL GLUTAMATE_PROLINE--TRNA LIGASE"/>
    <property type="match status" value="1"/>
</dbReference>
<evidence type="ECO:0000256" key="1">
    <source>
        <dbReference type="SAM" id="MobiDB-lite"/>
    </source>
</evidence>
<protein>
    <submittedName>
        <fullName evidence="2">Uncharacterized protein</fullName>
    </submittedName>
</protein>
<feature type="compositionally biased region" description="Low complexity" evidence="1">
    <location>
        <begin position="92"/>
        <end position="101"/>
    </location>
</feature>
<keyword evidence="3" id="KW-1185">Reference proteome</keyword>
<comment type="caution">
    <text evidence="2">The sequence shown here is derived from an EMBL/GenBank/DDBJ whole genome shotgun (WGS) entry which is preliminary data.</text>
</comment>
<feature type="compositionally biased region" description="Pro residues" evidence="1">
    <location>
        <begin position="102"/>
        <end position="119"/>
    </location>
</feature>
<gene>
    <name evidence="2" type="ORF">KSP40_PGU018605</name>
</gene>
<proteinExistence type="predicted"/>
<sequence length="499" mass="55997">MFVQFSVVVVLAHHKKDGSRSEVIPDRTQNLQVISTELSGQRSLKSKLRRPRAELRPLFIWFDIFTPVAGANAARRAERAEKQTADPTFAAFAPATRRNSPASPPLPASPPSSPRPPFQPNQEKPLTDCRSSVHLPKNQREENLNSRSFDSLPLCHPFAQKFGANRVSTSASGRVRRSRFQVHLVRHIHAGGGSKRCPQGEKGGKTNGWPDVCSVCVRSKEKQPRLPSIFSLTSLPLVRDLPFHPSGVNATVMPNEALVQIVRRDNRLKEDVPMKNLVEHVRDLLSDIHKTMFNVAKEKRDACIKIVYTWEEFMTALNEKKLILASWLGLLKVTDIVLRSSARCITTCKRSTVSGVPERIGEQNPGSSFSRFARYRSFPARVSSLSIHLQHRVWIDESHFSEITSGSSSLCSDSSRRGKGVTGVKRISDGEGYPLVPTAKDFHPNSSSSPLFHWSRRRRISTGHDVHPVHLPDSVITRRLRLAALAPLFRLFRPQIERD</sequence>
<accession>A0ABR2MAL1</accession>
<reference evidence="2 3" key="1">
    <citation type="journal article" date="2022" name="Nat. Plants">
        <title>Genomes of leafy and leafless Platanthera orchids illuminate the evolution of mycoheterotrophy.</title>
        <authorList>
            <person name="Li M.H."/>
            <person name="Liu K.W."/>
            <person name="Li Z."/>
            <person name="Lu H.C."/>
            <person name="Ye Q.L."/>
            <person name="Zhang D."/>
            <person name="Wang J.Y."/>
            <person name="Li Y.F."/>
            <person name="Zhong Z.M."/>
            <person name="Liu X."/>
            <person name="Yu X."/>
            <person name="Liu D.K."/>
            <person name="Tu X.D."/>
            <person name="Liu B."/>
            <person name="Hao Y."/>
            <person name="Liao X.Y."/>
            <person name="Jiang Y.T."/>
            <person name="Sun W.H."/>
            <person name="Chen J."/>
            <person name="Chen Y.Q."/>
            <person name="Ai Y."/>
            <person name="Zhai J.W."/>
            <person name="Wu S.S."/>
            <person name="Zhou Z."/>
            <person name="Hsiao Y.Y."/>
            <person name="Wu W.L."/>
            <person name="Chen Y.Y."/>
            <person name="Lin Y.F."/>
            <person name="Hsu J.L."/>
            <person name="Li C.Y."/>
            <person name="Wang Z.W."/>
            <person name="Zhao X."/>
            <person name="Zhong W.Y."/>
            <person name="Ma X.K."/>
            <person name="Ma L."/>
            <person name="Huang J."/>
            <person name="Chen G.Z."/>
            <person name="Huang M.Z."/>
            <person name="Huang L."/>
            <person name="Peng D.H."/>
            <person name="Luo Y.B."/>
            <person name="Zou S.Q."/>
            <person name="Chen S.P."/>
            <person name="Lan S."/>
            <person name="Tsai W.C."/>
            <person name="Van de Peer Y."/>
            <person name="Liu Z.J."/>
        </authorList>
    </citation>
    <scope>NUCLEOTIDE SEQUENCE [LARGE SCALE GENOMIC DNA]</scope>
    <source>
        <strain evidence="2">Lor288</strain>
    </source>
</reference>
<feature type="region of interest" description="Disordered" evidence="1">
    <location>
        <begin position="92"/>
        <end position="148"/>
    </location>
</feature>
<dbReference type="Proteomes" id="UP001412067">
    <property type="component" value="Unassembled WGS sequence"/>
</dbReference>
<name>A0ABR2MAL1_9ASPA</name>
<dbReference type="PANTHER" id="PTHR43382">
    <property type="entry name" value="PROLYL-TRNA SYNTHETASE"/>
    <property type="match status" value="1"/>
</dbReference>
<organism evidence="2 3">
    <name type="scientific">Platanthera guangdongensis</name>
    <dbReference type="NCBI Taxonomy" id="2320717"/>
    <lineage>
        <taxon>Eukaryota</taxon>
        <taxon>Viridiplantae</taxon>
        <taxon>Streptophyta</taxon>
        <taxon>Embryophyta</taxon>
        <taxon>Tracheophyta</taxon>
        <taxon>Spermatophyta</taxon>
        <taxon>Magnoliopsida</taxon>
        <taxon>Liliopsida</taxon>
        <taxon>Asparagales</taxon>
        <taxon>Orchidaceae</taxon>
        <taxon>Orchidoideae</taxon>
        <taxon>Orchideae</taxon>
        <taxon>Orchidinae</taxon>
        <taxon>Platanthera</taxon>
    </lineage>
</organism>
<dbReference type="EMBL" id="JBBWWR010000010">
    <property type="protein sequence ID" value="KAK8961123.1"/>
    <property type="molecule type" value="Genomic_DNA"/>
</dbReference>
<evidence type="ECO:0000313" key="2">
    <source>
        <dbReference type="EMBL" id="KAK8961123.1"/>
    </source>
</evidence>